<gene>
    <name evidence="1" type="ORF">BCR43DRAFT_492610</name>
</gene>
<keyword evidence="2" id="KW-1185">Reference proteome</keyword>
<dbReference type="InParanoid" id="A0A1X2H974"/>
<evidence type="ECO:0000313" key="2">
    <source>
        <dbReference type="Proteomes" id="UP000242180"/>
    </source>
</evidence>
<reference evidence="1 2" key="1">
    <citation type="submission" date="2016-07" db="EMBL/GenBank/DDBJ databases">
        <title>Pervasive Adenine N6-methylation of Active Genes in Fungi.</title>
        <authorList>
            <consortium name="DOE Joint Genome Institute"/>
            <person name="Mondo S.J."/>
            <person name="Dannebaum R.O."/>
            <person name="Kuo R.C."/>
            <person name="Labutti K."/>
            <person name="Haridas S."/>
            <person name="Kuo A."/>
            <person name="Salamov A."/>
            <person name="Ahrendt S.R."/>
            <person name="Lipzen A."/>
            <person name="Sullivan W."/>
            <person name="Andreopoulos W.B."/>
            <person name="Clum A."/>
            <person name="Lindquist E."/>
            <person name="Daum C."/>
            <person name="Ramamoorthy G.K."/>
            <person name="Gryganskyi A."/>
            <person name="Culley D."/>
            <person name="Magnuson J.K."/>
            <person name="James T.Y."/>
            <person name="O'Malley M.A."/>
            <person name="Stajich J.E."/>
            <person name="Spatafora J.W."/>
            <person name="Visel A."/>
            <person name="Grigoriev I.V."/>
        </authorList>
    </citation>
    <scope>NUCLEOTIDE SEQUENCE [LARGE SCALE GENOMIC DNA]</scope>
    <source>
        <strain evidence="1 2">NRRL 2496</strain>
    </source>
</reference>
<dbReference type="AlphaFoldDB" id="A0A1X2H974"/>
<comment type="caution">
    <text evidence="1">The sequence shown here is derived from an EMBL/GenBank/DDBJ whole genome shotgun (WGS) entry which is preliminary data.</text>
</comment>
<protein>
    <submittedName>
        <fullName evidence="1">Uncharacterized protein</fullName>
    </submittedName>
</protein>
<name>A0A1X2H974_SYNRA</name>
<dbReference type="EMBL" id="MCGN01000006">
    <property type="protein sequence ID" value="ORY95209.1"/>
    <property type="molecule type" value="Genomic_DNA"/>
</dbReference>
<accession>A0A1X2H974</accession>
<organism evidence="1 2">
    <name type="scientific">Syncephalastrum racemosum</name>
    <name type="common">Filamentous fungus</name>
    <dbReference type="NCBI Taxonomy" id="13706"/>
    <lineage>
        <taxon>Eukaryota</taxon>
        <taxon>Fungi</taxon>
        <taxon>Fungi incertae sedis</taxon>
        <taxon>Mucoromycota</taxon>
        <taxon>Mucoromycotina</taxon>
        <taxon>Mucoromycetes</taxon>
        <taxon>Mucorales</taxon>
        <taxon>Syncephalastraceae</taxon>
        <taxon>Syncephalastrum</taxon>
    </lineage>
</organism>
<sequence length="71" mass="8011">MRIVSYYIKVVSTSKAYEKTLQIKIKEKDDTKLYGKGTKGSSKSVSQCRNGMLQLGVFGGVLQWEPTETNY</sequence>
<evidence type="ECO:0000313" key="1">
    <source>
        <dbReference type="EMBL" id="ORY95209.1"/>
    </source>
</evidence>
<dbReference type="Proteomes" id="UP000242180">
    <property type="component" value="Unassembled WGS sequence"/>
</dbReference>
<proteinExistence type="predicted"/>